<evidence type="ECO:0000313" key="2">
    <source>
        <dbReference type="Proteomes" id="UP001196413"/>
    </source>
</evidence>
<dbReference type="AlphaFoldDB" id="A0AAD5RDD0"/>
<protein>
    <submittedName>
        <fullName evidence="1">Uncharacterized protein</fullName>
    </submittedName>
</protein>
<dbReference type="Proteomes" id="UP001196413">
    <property type="component" value="Unassembled WGS sequence"/>
</dbReference>
<gene>
    <name evidence="1" type="ORF">KIN20_036902</name>
</gene>
<sequence>MYLLIDNHYRYSFRSGSYQPGSHPYTHSRSNSQVLFQTPAGRLSEQHKDSYLSISNEEIFPMEFGQCCASQLFTVQTETELQTLFGERLRLPPLLASDYPGHSV</sequence>
<proteinExistence type="predicted"/>
<evidence type="ECO:0000313" key="1">
    <source>
        <dbReference type="EMBL" id="KAJ1374252.1"/>
    </source>
</evidence>
<dbReference type="EMBL" id="JAHQIW010007419">
    <property type="protein sequence ID" value="KAJ1374252.1"/>
    <property type="molecule type" value="Genomic_DNA"/>
</dbReference>
<name>A0AAD5RDD0_PARTN</name>
<keyword evidence="2" id="KW-1185">Reference proteome</keyword>
<organism evidence="1 2">
    <name type="scientific">Parelaphostrongylus tenuis</name>
    <name type="common">Meningeal worm</name>
    <dbReference type="NCBI Taxonomy" id="148309"/>
    <lineage>
        <taxon>Eukaryota</taxon>
        <taxon>Metazoa</taxon>
        <taxon>Ecdysozoa</taxon>
        <taxon>Nematoda</taxon>
        <taxon>Chromadorea</taxon>
        <taxon>Rhabditida</taxon>
        <taxon>Rhabditina</taxon>
        <taxon>Rhabditomorpha</taxon>
        <taxon>Strongyloidea</taxon>
        <taxon>Metastrongylidae</taxon>
        <taxon>Parelaphostrongylus</taxon>
    </lineage>
</organism>
<reference evidence="1" key="1">
    <citation type="submission" date="2021-06" db="EMBL/GenBank/DDBJ databases">
        <title>Parelaphostrongylus tenuis whole genome reference sequence.</title>
        <authorList>
            <person name="Garwood T.J."/>
            <person name="Larsen P.A."/>
            <person name="Fountain-Jones N.M."/>
            <person name="Garbe J.R."/>
            <person name="Macchietto M.G."/>
            <person name="Kania S.A."/>
            <person name="Gerhold R.W."/>
            <person name="Richards J.E."/>
            <person name="Wolf T.M."/>
        </authorList>
    </citation>
    <scope>NUCLEOTIDE SEQUENCE</scope>
    <source>
        <strain evidence="1">MNPRO001-30</strain>
        <tissue evidence="1">Meninges</tissue>
    </source>
</reference>
<accession>A0AAD5RDD0</accession>
<comment type="caution">
    <text evidence="1">The sequence shown here is derived from an EMBL/GenBank/DDBJ whole genome shotgun (WGS) entry which is preliminary data.</text>
</comment>